<proteinExistence type="predicted"/>
<dbReference type="Proteomes" id="UP000237381">
    <property type="component" value="Unassembled WGS sequence"/>
</dbReference>
<dbReference type="SUPFAM" id="SSF52172">
    <property type="entry name" value="CheY-like"/>
    <property type="match status" value="2"/>
</dbReference>
<dbReference type="SUPFAM" id="SSF55874">
    <property type="entry name" value="ATPase domain of HSP90 chaperone/DNA topoisomerase II/histidine kinase"/>
    <property type="match status" value="1"/>
</dbReference>
<feature type="region of interest" description="Disordered" evidence="13">
    <location>
        <begin position="711"/>
        <end position="734"/>
    </location>
</feature>
<keyword evidence="7" id="KW-0547">Nucleotide-binding</keyword>
<keyword evidence="17" id="KW-0418">Kinase</keyword>
<dbReference type="Gene3D" id="3.30.565.10">
    <property type="entry name" value="Histidine kinase-like ATPase, C-terminal domain"/>
    <property type="match status" value="1"/>
</dbReference>
<name>A0A2S4M682_9BURK</name>
<dbReference type="CDD" id="cd00082">
    <property type="entry name" value="HisKA"/>
    <property type="match status" value="1"/>
</dbReference>
<dbReference type="Gene3D" id="3.40.50.2300">
    <property type="match status" value="2"/>
</dbReference>
<evidence type="ECO:0000259" key="16">
    <source>
        <dbReference type="PROSITE" id="PS50110"/>
    </source>
</evidence>
<dbReference type="Pfam" id="PF00072">
    <property type="entry name" value="Response_reg"/>
    <property type="match status" value="2"/>
</dbReference>
<evidence type="ECO:0000256" key="11">
    <source>
        <dbReference type="ARBA" id="ARBA00023136"/>
    </source>
</evidence>
<feature type="transmembrane region" description="Helical" evidence="14">
    <location>
        <begin position="21"/>
        <end position="46"/>
    </location>
</feature>
<dbReference type="InterPro" id="IPR001789">
    <property type="entry name" value="Sig_transdc_resp-reg_receiver"/>
</dbReference>
<keyword evidence="6 14" id="KW-0812">Transmembrane</keyword>
<dbReference type="InterPro" id="IPR003661">
    <property type="entry name" value="HisK_dim/P_dom"/>
</dbReference>
<dbReference type="InterPro" id="IPR003594">
    <property type="entry name" value="HATPase_dom"/>
</dbReference>
<evidence type="ECO:0000256" key="13">
    <source>
        <dbReference type="SAM" id="MobiDB-lite"/>
    </source>
</evidence>
<comment type="caution">
    <text evidence="17">The sequence shown here is derived from an EMBL/GenBank/DDBJ whole genome shotgun (WGS) entry which is preliminary data.</text>
</comment>
<dbReference type="PANTHER" id="PTHR45339:SF1">
    <property type="entry name" value="HYBRID SIGNAL TRANSDUCTION HISTIDINE KINASE J"/>
    <property type="match status" value="1"/>
</dbReference>
<dbReference type="CDD" id="cd17546">
    <property type="entry name" value="REC_hyHK_CKI1_RcsC-like"/>
    <property type="match status" value="2"/>
</dbReference>
<evidence type="ECO:0000256" key="8">
    <source>
        <dbReference type="ARBA" id="ARBA00022840"/>
    </source>
</evidence>
<feature type="domain" description="Histidine kinase" evidence="15">
    <location>
        <begin position="206"/>
        <end position="428"/>
    </location>
</feature>
<dbReference type="PROSITE" id="PS50110">
    <property type="entry name" value="RESPONSE_REGULATORY"/>
    <property type="match status" value="2"/>
</dbReference>
<evidence type="ECO:0000256" key="14">
    <source>
        <dbReference type="SAM" id="Phobius"/>
    </source>
</evidence>
<dbReference type="InterPro" id="IPR005467">
    <property type="entry name" value="His_kinase_dom"/>
</dbReference>
<evidence type="ECO:0000256" key="12">
    <source>
        <dbReference type="PROSITE-ProRule" id="PRU00169"/>
    </source>
</evidence>
<keyword evidence="10" id="KW-0902">Two-component regulatory system</keyword>
<feature type="transmembrane region" description="Helical" evidence="14">
    <location>
        <begin position="84"/>
        <end position="106"/>
    </location>
</feature>
<dbReference type="InterPro" id="IPR036097">
    <property type="entry name" value="HisK_dim/P_sf"/>
</dbReference>
<evidence type="ECO:0000256" key="2">
    <source>
        <dbReference type="ARBA" id="ARBA00004651"/>
    </source>
</evidence>
<dbReference type="InterPro" id="IPR036641">
    <property type="entry name" value="HPT_dom_sf"/>
</dbReference>
<dbReference type="Pfam" id="PF02518">
    <property type="entry name" value="HATPase_c"/>
    <property type="match status" value="1"/>
</dbReference>
<dbReference type="SUPFAM" id="SSF47226">
    <property type="entry name" value="Histidine-containing phosphotransfer domain, HPT domain"/>
    <property type="match status" value="1"/>
</dbReference>
<keyword evidence="5 12" id="KW-0597">Phosphoprotein</keyword>
<feature type="domain" description="Response regulatory" evidence="16">
    <location>
        <begin position="589"/>
        <end position="707"/>
    </location>
</feature>
<comment type="catalytic activity">
    <reaction evidence="1">
        <text>ATP + protein L-histidine = ADP + protein N-phospho-L-histidine.</text>
        <dbReference type="EC" id="2.7.13.3"/>
    </reaction>
</comment>
<protein>
    <recommendedName>
        <fullName evidence="3">histidine kinase</fullName>
        <ecNumber evidence="3">2.7.13.3</ecNumber>
    </recommendedName>
</protein>
<evidence type="ECO:0000256" key="4">
    <source>
        <dbReference type="ARBA" id="ARBA00022475"/>
    </source>
</evidence>
<evidence type="ECO:0000259" key="15">
    <source>
        <dbReference type="PROSITE" id="PS50109"/>
    </source>
</evidence>
<dbReference type="AlphaFoldDB" id="A0A2S4M682"/>
<gene>
    <name evidence="17" type="ORF">B0G62_109109</name>
</gene>
<reference evidence="17 18" key="1">
    <citation type="submission" date="2018-01" db="EMBL/GenBank/DDBJ databases">
        <title>Genomic Encyclopedia of Type Strains, Phase III (KMG-III): the genomes of soil and plant-associated and newly described type strains.</title>
        <authorList>
            <person name="Whitman W."/>
        </authorList>
    </citation>
    <scope>NUCLEOTIDE SEQUENCE [LARGE SCALE GENOMIC DNA]</scope>
    <source>
        <strain evidence="17 18">JCM 18070</strain>
    </source>
</reference>
<keyword evidence="4" id="KW-1003">Cell membrane</keyword>
<evidence type="ECO:0000313" key="17">
    <source>
        <dbReference type="EMBL" id="POR50201.1"/>
    </source>
</evidence>
<dbReference type="EC" id="2.7.13.3" evidence="3"/>
<dbReference type="SMART" id="SM00387">
    <property type="entry name" value="HATPase_c"/>
    <property type="match status" value="1"/>
</dbReference>
<keyword evidence="18" id="KW-1185">Reference proteome</keyword>
<evidence type="ECO:0000256" key="5">
    <source>
        <dbReference type="ARBA" id="ARBA00022553"/>
    </source>
</evidence>
<keyword evidence="8" id="KW-0067">ATP-binding</keyword>
<evidence type="ECO:0000256" key="7">
    <source>
        <dbReference type="ARBA" id="ARBA00022741"/>
    </source>
</evidence>
<comment type="subcellular location">
    <subcellularLocation>
        <location evidence="2">Cell membrane</location>
        <topology evidence="2">Multi-pass membrane protein</topology>
    </subcellularLocation>
</comment>
<dbReference type="SUPFAM" id="SSF47384">
    <property type="entry name" value="Homodimeric domain of signal transducing histidine kinase"/>
    <property type="match status" value="1"/>
</dbReference>
<evidence type="ECO:0000256" key="6">
    <source>
        <dbReference type="ARBA" id="ARBA00022692"/>
    </source>
</evidence>
<dbReference type="PRINTS" id="PR00344">
    <property type="entry name" value="BCTRLSENSOR"/>
</dbReference>
<evidence type="ECO:0000256" key="10">
    <source>
        <dbReference type="ARBA" id="ARBA00023012"/>
    </source>
</evidence>
<dbReference type="InterPro" id="IPR011006">
    <property type="entry name" value="CheY-like_superfamily"/>
</dbReference>
<keyword evidence="17" id="KW-0808">Transferase</keyword>
<dbReference type="GO" id="GO:0000155">
    <property type="term" value="F:phosphorelay sensor kinase activity"/>
    <property type="evidence" value="ECO:0007669"/>
    <property type="project" value="InterPro"/>
</dbReference>
<feature type="compositionally biased region" description="Polar residues" evidence="13">
    <location>
        <begin position="717"/>
        <end position="734"/>
    </location>
</feature>
<evidence type="ECO:0000256" key="3">
    <source>
        <dbReference type="ARBA" id="ARBA00012438"/>
    </source>
</evidence>
<accession>A0A2S4M682</accession>
<feature type="modified residue" description="4-aspartylphosphate" evidence="12">
    <location>
        <position position="639"/>
    </location>
</feature>
<dbReference type="OrthoDB" id="8573961at2"/>
<sequence>MKAIAGGVRLARLIRQRVRDAYHVSDYSVLAVGVIGTFGHPLYWVWWTFIDSQPNESALMRLIGSLACLLLLLRRFWPASLKRFLPWYYFGTVAYTLPFFFTYYLLSGHYSMLWSMAELGMVFFLIAIFPSYIALSVNLAVGIGLAIVCVALVDPSALQVDSHLLLYVYLPVFAFGICAGTTFSHSNMKGITAQAKSEALRALAGTIAHEMRNPLSQLRYVLDRIDDGLGGMDAARDTPAQISGHMASLSQHLAHGQIAIDRGLRIIAMTLDEVSAKPLRADKVSYLSAAATTRKALDEYGFNDAKERNRVSLVVIEDFIFGVDETVYLFTLFNLIRNALHHMGARPSARLTITVDLHAVTVHDTGPGIAPETMAHLFAPFRSHGNAAGTGLGLAYCQRAMRSFGGAITCQSEVDKFTQFTLSFPPVSESKVADQRRQVLARAAEFFAGKRVLIVDDDASQRARAALAFTGVHALVSEADSGEAAIAMLQESPAIDLVLMDINMPGIDGYTATEAIRAGGHETNANVPIVAWSVEPPGVAAMLARNAGMDEMISKSSSAIEFLTSLQTIMESGARNSKRARFDGFAGRLIVLADDDTYSRLIAKSYLERCGAEVLEAENGQQVLDLLKDGRRVDAVVVDLNMPGMGGLETARLIRAMDGPHAKLPIVALTGQSDVDALRASLAAGMNEVMVKPVRVGALYASLSRQFAHVRGPGERTSANPAPQARMQPQASNVADTPVVPAAKVADEDLLDAMQLDELASLGLLDPSFLKGIAQIRALIDEIGVHARAQDGRALHHAMHILLGVSGNIGAKALHAFARRLYPELQGGGLPTGTGWLEALTELGIRSADALQSYFVVVTGFGDSRRTFVDD</sequence>
<dbReference type="SMART" id="SM00448">
    <property type="entry name" value="REC"/>
    <property type="match status" value="2"/>
</dbReference>
<evidence type="ECO:0000313" key="18">
    <source>
        <dbReference type="Proteomes" id="UP000237381"/>
    </source>
</evidence>
<dbReference type="GO" id="GO:0005886">
    <property type="term" value="C:plasma membrane"/>
    <property type="evidence" value="ECO:0007669"/>
    <property type="project" value="UniProtKB-SubCell"/>
</dbReference>
<feature type="modified residue" description="4-aspartylphosphate" evidence="12">
    <location>
        <position position="501"/>
    </location>
</feature>
<dbReference type="PROSITE" id="PS50109">
    <property type="entry name" value="HIS_KIN"/>
    <property type="match status" value="1"/>
</dbReference>
<feature type="transmembrane region" description="Helical" evidence="14">
    <location>
        <begin position="58"/>
        <end position="77"/>
    </location>
</feature>
<evidence type="ECO:0000256" key="9">
    <source>
        <dbReference type="ARBA" id="ARBA00022989"/>
    </source>
</evidence>
<keyword evidence="9 14" id="KW-1133">Transmembrane helix</keyword>
<keyword evidence="11 14" id="KW-0472">Membrane</keyword>
<feature type="transmembrane region" description="Helical" evidence="14">
    <location>
        <begin position="139"/>
        <end position="158"/>
    </location>
</feature>
<dbReference type="InterPro" id="IPR004358">
    <property type="entry name" value="Sig_transdc_His_kin-like_C"/>
</dbReference>
<organism evidence="17 18">
    <name type="scientific">Paraburkholderia eburnea</name>
    <dbReference type="NCBI Taxonomy" id="1189126"/>
    <lineage>
        <taxon>Bacteria</taxon>
        <taxon>Pseudomonadati</taxon>
        <taxon>Pseudomonadota</taxon>
        <taxon>Betaproteobacteria</taxon>
        <taxon>Burkholderiales</taxon>
        <taxon>Burkholderiaceae</taxon>
        <taxon>Paraburkholderia</taxon>
    </lineage>
</organism>
<dbReference type="InterPro" id="IPR036890">
    <property type="entry name" value="HATPase_C_sf"/>
</dbReference>
<dbReference type="CDD" id="cd00075">
    <property type="entry name" value="HATPase"/>
    <property type="match status" value="1"/>
</dbReference>
<feature type="transmembrane region" description="Helical" evidence="14">
    <location>
        <begin position="164"/>
        <end position="183"/>
    </location>
</feature>
<dbReference type="GO" id="GO:0005524">
    <property type="term" value="F:ATP binding"/>
    <property type="evidence" value="ECO:0007669"/>
    <property type="project" value="UniProtKB-KW"/>
</dbReference>
<dbReference type="EMBL" id="PQGA01000009">
    <property type="protein sequence ID" value="POR50201.1"/>
    <property type="molecule type" value="Genomic_DNA"/>
</dbReference>
<feature type="domain" description="Response regulatory" evidence="16">
    <location>
        <begin position="451"/>
        <end position="570"/>
    </location>
</feature>
<dbReference type="PANTHER" id="PTHR45339">
    <property type="entry name" value="HYBRID SIGNAL TRANSDUCTION HISTIDINE KINASE J"/>
    <property type="match status" value="1"/>
</dbReference>
<evidence type="ECO:0000256" key="1">
    <source>
        <dbReference type="ARBA" id="ARBA00000085"/>
    </source>
</evidence>